<evidence type="ECO:0000313" key="2">
    <source>
        <dbReference type="EMBL" id="ORW21116.1"/>
    </source>
</evidence>
<gene>
    <name evidence="2" type="ORF">AWC17_07175</name>
</gene>
<dbReference type="AlphaFoldDB" id="A0A1X1ZCV4"/>
<feature type="compositionally biased region" description="Basic residues" evidence="1">
    <location>
        <begin position="366"/>
        <end position="379"/>
    </location>
</feature>
<feature type="region of interest" description="Disordered" evidence="1">
    <location>
        <begin position="354"/>
        <end position="379"/>
    </location>
</feature>
<accession>A0A1X1ZCV4</accession>
<sequence length="406" mass="42879">MSSKNARAVGQLLVAPAAEGFESMMLAAQAFEVVRDGQPASRRILMVERNGVVEVADNGRPAASGEAAGEIAAPNRSLQRRGRLVAQGLDRTRHRIGDEDGCGSSQLAHLVGVDDAVALHIARLCAVGMKGPVARHYVDDHLRPGRTIGVVTRPVGALRLPAGARQPATLGQGGQRVGPALIQCPRVCRAHLLGELREPPIKGSGGGGSDRPVDIGHPIVFGADSDMAVGLGGKAALAGGVGVGGSHGGVDGVDDSLLRPAVPVADAFGQRLVDLGDQFLVGHQIGSADDQAHCAPVRPALREQGRNPWQPGVQRLRVRHQVAGAHGGEVHRGGNLGSGLLEAVDRRVFARTLGPLGGGHPMPQQRRYRGHPAGHQHRFPPVRRLDHLDERSWIRHRFEHRYCLSA</sequence>
<proteinExistence type="predicted"/>
<organism evidence="2 3">
    <name type="scientific">Mycobacterium nebraskense</name>
    <dbReference type="NCBI Taxonomy" id="244292"/>
    <lineage>
        <taxon>Bacteria</taxon>
        <taxon>Bacillati</taxon>
        <taxon>Actinomycetota</taxon>
        <taxon>Actinomycetes</taxon>
        <taxon>Mycobacteriales</taxon>
        <taxon>Mycobacteriaceae</taxon>
        <taxon>Mycobacterium</taxon>
    </lineage>
</organism>
<dbReference type="Proteomes" id="UP000193781">
    <property type="component" value="Unassembled WGS sequence"/>
</dbReference>
<dbReference type="EMBL" id="LQPH01000128">
    <property type="protein sequence ID" value="ORW21116.1"/>
    <property type="molecule type" value="Genomic_DNA"/>
</dbReference>
<keyword evidence="3" id="KW-1185">Reference proteome</keyword>
<protein>
    <submittedName>
        <fullName evidence="2">Uncharacterized protein</fullName>
    </submittedName>
</protein>
<evidence type="ECO:0000313" key="3">
    <source>
        <dbReference type="Proteomes" id="UP000193781"/>
    </source>
</evidence>
<name>A0A1X1ZCV4_9MYCO</name>
<comment type="caution">
    <text evidence="2">The sequence shown here is derived from an EMBL/GenBank/DDBJ whole genome shotgun (WGS) entry which is preliminary data.</text>
</comment>
<reference evidence="2 3" key="1">
    <citation type="submission" date="2016-01" db="EMBL/GenBank/DDBJ databases">
        <title>The new phylogeny of the genus Mycobacterium.</title>
        <authorList>
            <person name="Tarcisio F."/>
            <person name="Conor M."/>
            <person name="Antonella G."/>
            <person name="Elisabetta G."/>
            <person name="Giulia F.S."/>
            <person name="Sara T."/>
            <person name="Anna F."/>
            <person name="Clotilde B."/>
            <person name="Roberto B."/>
            <person name="Veronica D.S."/>
            <person name="Fabio R."/>
            <person name="Monica P."/>
            <person name="Olivier J."/>
            <person name="Enrico T."/>
            <person name="Nicola S."/>
        </authorList>
    </citation>
    <scope>NUCLEOTIDE SEQUENCE [LARGE SCALE GENOMIC DNA]</scope>
    <source>
        <strain evidence="2 3">DSM 44803</strain>
    </source>
</reference>
<evidence type="ECO:0000256" key="1">
    <source>
        <dbReference type="SAM" id="MobiDB-lite"/>
    </source>
</evidence>